<proteinExistence type="predicted"/>
<evidence type="ECO:0000256" key="1">
    <source>
        <dbReference type="SAM" id="MobiDB-lite"/>
    </source>
</evidence>
<name>A0ABN8ZLV1_RANTA</name>
<keyword evidence="2" id="KW-0732">Signal</keyword>
<accession>A0ABN8ZLV1</accession>
<organism evidence="3 4">
    <name type="scientific">Rangifer tarandus platyrhynchus</name>
    <name type="common">Svalbard reindeer</name>
    <dbReference type="NCBI Taxonomy" id="3082113"/>
    <lineage>
        <taxon>Eukaryota</taxon>
        <taxon>Metazoa</taxon>
        <taxon>Chordata</taxon>
        <taxon>Craniata</taxon>
        <taxon>Vertebrata</taxon>
        <taxon>Euteleostomi</taxon>
        <taxon>Mammalia</taxon>
        <taxon>Eutheria</taxon>
        <taxon>Laurasiatheria</taxon>
        <taxon>Artiodactyla</taxon>
        <taxon>Ruminantia</taxon>
        <taxon>Pecora</taxon>
        <taxon>Cervidae</taxon>
        <taxon>Odocoileinae</taxon>
        <taxon>Rangifer</taxon>
    </lineage>
</organism>
<feature type="region of interest" description="Disordered" evidence="1">
    <location>
        <begin position="48"/>
        <end position="145"/>
    </location>
</feature>
<sequence length="174" mass="19182">MFLNCLIVLLCFNFSCLCCVTNTKMQSTNLFPQKGELRAVLTEPASNRWPAGRNLQRSRRRRLDSGPRGLPNSVQPLPAAHTPSGGHAPSLLPQAPASRRPEVPHHLPAPRFRSAPRASAQAGKHREKHVPLLEASSPGRELPPGLHEPCRWSHIYLSKQAPKLLDAAEWPGPL</sequence>
<protein>
    <submittedName>
        <fullName evidence="3">Uncharacterized protein</fullName>
    </submittedName>
</protein>
<evidence type="ECO:0000313" key="3">
    <source>
        <dbReference type="EMBL" id="CAI9174455.1"/>
    </source>
</evidence>
<feature type="signal peptide" evidence="2">
    <location>
        <begin position="1"/>
        <end position="18"/>
    </location>
</feature>
<feature type="compositionally biased region" description="Low complexity" evidence="1">
    <location>
        <begin position="109"/>
        <end position="122"/>
    </location>
</feature>
<dbReference type="Proteomes" id="UP001176941">
    <property type="component" value="Chromosome 4"/>
</dbReference>
<reference evidence="3" key="1">
    <citation type="submission" date="2023-04" db="EMBL/GenBank/DDBJ databases">
        <authorList>
            <consortium name="ELIXIR-Norway"/>
        </authorList>
    </citation>
    <scope>NUCLEOTIDE SEQUENCE [LARGE SCALE GENOMIC DNA]</scope>
</reference>
<dbReference type="EMBL" id="OX459940">
    <property type="protein sequence ID" value="CAI9174455.1"/>
    <property type="molecule type" value="Genomic_DNA"/>
</dbReference>
<gene>
    <name evidence="3" type="ORF">MRATA1EN1_LOCUS23417</name>
</gene>
<keyword evidence="4" id="KW-1185">Reference proteome</keyword>
<feature type="chain" id="PRO_5045588205" evidence="2">
    <location>
        <begin position="19"/>
        <end position="174"/>
    </location>
</feature>
<evidence type="ECO:0000313" key="4">
    <source>
        <dbReference type="Proteomes" id="UP001176941"/>
    </source>
</evidence>
<evidence type="ECO:0000256" key="2">
    <source>
        <dbReference type="SAM" id="SignalP"/>
    </source>
</evidence>